<feature type="compositionally biased region" description="Basic and acidic residues" evidence="1">
    <location>
        <begin position="198"/>
        <end position="216"/>
    </location>
</feature>
<keyword evidence="2" id="KW-0456">Lyase</keyword>
<dbReference type="GO" id="GO:0016829">
    <property type="term" value="F:lyase activity"/>
    <property type="evidence" value="ECO:0007669"/>
    <property type="project" value="UniProtKB-KW"/>
</dbReference>
<feature type="compositionally biased region" description="Basic and acidic residues" evidence="1">
    <location>
        <begin position="158"/>
        <end position="170"/>
    </location>
</feature>
<feature type="compositionally biased region" description="Low complexity" evidence="1">
    <location>
        <begin position="11"/>
        <end position="34"/>
    </location>
</feature>
<feature type="compositionally biased region" description="Basic and acidic residues" evidence="1">
    <location>
        <begin position="222"/>
        <end position="274"/>
    </location>
</feature>
<dbReference type="EMBL" id="CADCWG010000078">
    <property type="protein sequence ID" value="CAA9545874.1"/>
    <property type="molecule type" value="Genomic_DNA"/>
</dbReference>
<dbReference type="AlphaFoldDB" id="A0A6J4UC16"/>
<feature type="compositionally biased region" description="Basic residues" evidence="1">
    <location>
        <begin position="131"/>
        <end position="157"/>
    </location>
</feature>
<feature type="region of interest" description="Disordered" evidence="1">
    <location>
        <begin position="1"/>
        <end position="324"/>
    </location>
</feature>
<dbReference type="EC" id="4.2.1.126" evidence="2"/>
<feature type="non-terminal residue" evidence="2">
    <location>
        <position position="1"/>
    </location>
</feature>
<gene>
    <name evidence="2" type="ORF">AVDCRST_MAG49-1333</name>
</gene>
<evidence type="ECO:0000313" key="2">
    <source>
        <dbReference type="EMBL" id="CAA9545874.1"/>
    </source>
</evidence>
<sequence>DREHQDRRGRIAPGGSPRAGRPARGARWAGHRAGQPGHGRDRPPGPARVRAGDERGGRHGRGGRRRGAAAGRRGHRGHRRAAAPGRSPGLRRRRDVGPAGGARRGGVPADLRHPAGAGGRPDRRRPDRAGRGRRGGRGQRRGGPRRRGPAGRHRGGRGGRDRRQRPDPLRARRGRPRPSPGRPHRRAGLQPRHAARRPGRDHDRPGGRAGGDRRLDPAQGRHRPEAGPEHAQHRDHGPARQDLRQPDGRPAGDERQAAPPRGGDRVRGDGDRRGRGGGAAAGGRRRGEDRHRGRPGRRRSGHRPGAPGGEGWVGPRRPRGGGSM</sequence>
<feature type="non-terminal residue" evidence="2">
    <location>
        <position position="324"/>
    </location>
</feature>
<protein>
    <submittedName>
        <fullName evidence="2">N-acetylmuramic acid 6-phosphate etherase</fullName>
        <ecNumber evidence="2">4.2.1.126</ecNumber>
    </submittedName>
</protein>
<evidence type="ECO:0000256" key="1">
    <source>
        <dbReference type="SAM" id="MobiDB-lite"/>
    </source>
</evidence>
<feature type="compositionally biased region" description="Basic residues" evidence="1">
    <location>
        <begin position="58"/>
        <end position="81"/>
    </location>
</feature>
<accession>A0A6J4UC16</accession>
<feature type="compositionally biased region" description="Basic residues" evidence="1">
    <location>
        <begin position="171"/>
        <end position="197"/>
    </location>
</feature>
<organism evidence="2">
    <name type="scientific">uncultured Thermomicrobiales bacterium</name>
    <dbReference type="NCBI Taxonomy" id="1645740"/>
    <lineage>
        <taxon>Bacteria</taxon>
        <taxon>Pseudomonadati</taxon>
        <taxon>Thermomicrobiota</taxon>
        <taxon>Thermomicrobia</taxon>
        <taxon>Thermomicrobiales</taxon>
        <taxon>environmental samples</taxon>
    </lineage>
</organism>
<feature type="compositionally biased region" description="Basic and acidic residues" evidence="1">
    <location>
        <begin position="120"/>
        <end position="130"/>
    </location>
</feature>
<name>A0A6J4UC16_9BACT</name>
<feature type="compositionally biased region" description="Basic residues" evidence="1">
    <location>
        <begin position="292"/>
        <end position="302"/>
    </location>
</feature>
<reference evidence="2" key="1">
    <citation type="submission" date="2020-02" db="EMBL/GenBank/DDBJ databases">
        <authorList>
            <person name="Meier V. D."/>
        </authorList>
    </citation>
    <scope>NUCLEOTIDE SEQUENCE</scope>
    <source>
        <strain evidence="2">AVDCRST_MAG49</strain>
    </source>
</reference>
<proteinExistence type="predicted"/>